<dbReference type="AlphaFoldDB" id="A0A177CWM4"/>
<dbReference type="Proteomes" id="UP000077069">
    <property type="component" value="Unassembled WGS sequence"/>
</dbReference>
<protein>
    <submittedName>
        <fullName evidence="1">Uncharacterized protein</fullName>
    </submittedName>
</protein>
<gene>
    <name evidence="1" type="ORF">CC84DRAFT_62296</name>
</gene>
<evidence type="ECO:0000313" key="1">
    <source>
        <dbReference type="EMBL" id="OAG11945.1"/>
    </source>
</evidence>
<proteinExistence type="predicted"/>
<dbReference type="InParanoid" id="A0A177CWM4"/>
<keyword evidence="2" id="KW-1185">Reference proteome</keyword>
<dbReference type="GeneID" id="28770414"/>
<evidence type="ECO:0000313" key="2">
    <source>
        <dbReference type="Proteomes" id="UP000077069"/>
    </source>
</evidence>
<accession>A0A177CWM4</accession>
<dbReference type="EMBL" id="KV441548">
    <property type="protein sequence ID" value="OAG11945.1"/>
    <property type="molecule type" value="Genomic_DNA"/>
</dbReference>
<name>A0A177CWM4_9PLEO</name>
<dbReference type="RefSeq" id="XP_018042310.1">
    <property type="nucleotide sequence ID" value="XM_018186928.1"/>
</dbReference>
<reference evidence="1 2" key="1">
    <citation type="submission" date="2016-05" db="EMBL/GenBank/DDBJ databases">
        <title>Comparative analysis of secretome profiles of manganese(II)-oxidizing ascomycete fungi.</title>
        <authorList>
            <consortium name="DOE Joint Genome Institute"/>
            <person name="Zeiner C.A."/>
            <person name="Purvine S.O."/>
            <person name="Zink E.M."/>
            <person name="Wu S."/>
            <person name="Pasa-Tolic L."/>
            <person name="Chaput D.L."/>
            <person name="Haridas S."/>
            <person name="Grigoriev I.V."/>
            <person name="Santelli C.M."/>
            <person name="Hansel C.M."/>
        </authorList>
    </citation>
    <scope>NUCLEOTIDE SEQUENCE [LARGE SCALE GENOMIC DNA]</scope>
    <source>
        <strain evidence="1 2">AP3s5-JAC2a</strain>
    </source>
</reference>
<organism evidence="1 2">
    <name type="scientific">Paraphaeosphaeria sporulosa</name>
    <dbReference type="NCBI Taxonomy" id="1460663"/>
    <lineage>
        <taxon>Eukaryota</taxon>
        <taxon>Fungi</taxon>
        <taxon>Dikarya</taxon>
        <taxon>Ascomycota</taxon>
        <taxon>Pezizomycotina</taxon>
        <taxon>Dothideomycetes</taxon>
        <taxon>Pleosporomycetidae</taxon>
        <taxon>Pleosporales</taxon>
        <taxon>Massarineae</taxon>
        <taxon>Didymosphaeriaceae</taxon>
        <taxon>Paraphaeosphaeria</taxon>
    </lineage>
</organism>
<sequence>MWVLSVLFDTRMSGTCELRSVSSLQPLFCWINFGHIGRVFPSQPVSSWCIWVLVRFASAHHAKLYGPAIVQTSITPFASVSGHVMSAPGGIELRVVRQGVQTWVSPPCRSRRPAYAKSASCGSRNDELGSWRQRMMSAKHRNIVQLSWSERPSFDDHNFAFRIVRPW</sequence>